<organism evidence="10 11">
    <name type="scientific">Prosthecochloris marina</name>
    <dbReference type="NCBI Taxonomy" id="2017681"/>
    <lineage>
        <taxon>Bacteria</taxon>
        <taxon>Pseudomonadati</taxon>
        <taxon>Chlorobiota</taxon>
        <taxon>Chlorobiia</taxon>
        <taxon>Chlorobiales</taxon>
        <taxon>Chlorobiaceae</taxon>
        <taxon>Prosthecochloris</taxon>
    </lineage>
</organism>
<dbReference type="GO" id="GO:0008534">
    <property type="term" value="F:oxidized purine nucleobase lesion DNA N-glycosylase activity"/>
    <property type="evidence" value="ECO:0007669"/>
    <property type="project" value="InterPro"/>
</dbReference>
<gene>
    <name evidence="10" type="ORF">CR164_00865</name>
</gene>
<keyword evidence="5" id="KW-0234">DNA repair</keyword>
<dbReference type="Gene3D" id="1.10.340.30">
    <property type="entry name" value="Hypothetical protein, domain 2"/>
    <property type="match status" value="1"/>
</dbReference>
<dbReference type="PANTHER" id="PTHR10242:SF2">
    <property type="entry name" value="N-GLYCOSYLASE_DNA LYASE"/>
    <property type="match status" value="1"/>
</dbReference>
<dbReference type="InterPro" id="IPR052054">
    <property type="entry name" value="Oxidative_DNA_repair_enzyme"/>
</dbReference>
<comment type="similarity">
    <text evidence="1">Belongs to the type-1 OGG1 family.</text>
</comment>
<dbReference type="SMART" id="SM00478">
    <property type="entry name" value="ENDO3c"/>
    <property type="match status" value="1"/>
</dbReference>
<dbReference type="InterPro" id="IPR012904">
    <property type="entry name" value="OGG_N"/>
</dbReference>
<accession>A0A317T8X8</accession>
<dbReference type="Pfam" id="PF07934">
    <property type="entry name" value="OGG_N"/>
    <property type="match status" value="1"/>
</dbReference>
<keyword evidence="6" id="KW-0456">Lyase</keyword>
<dbReference type="Gene3D" id="3.30.310.260">
    <property type="match status" value="1"/>
</dbReference>
<protein>
    <recommendedName>
        <fullName evidence="2">DNA-(apurinic or apyrimidinic site) lyase</fullName>
        <ecNumber evidence="2">4.2.99.18</ecNumber>
    </recommendedName>
</protein>
<dbReference type="InterPro" id="IPR003265">
    <property type="entry name" value="HhH-GPD_domain"/>
</dbReference>
<evidence type="ECO:0000313" key="10">
    <source>
        <dbReference type="EMBL" id="PWW83142.1"/>
    </source>
</evidence>
<dbReference type="GO" id="GO:0006289">
    <property type="term" value="P:nucleotide-excision repair"/>
    <property type="evidence" value="ECO:0007669"/>
    <property type="project" value="InterPro"/>
</dbReference>
<dbReference type="RefSeq" id="WP_110022024.1">
    <property type="nucleotide sequence ID" value="NZ_PDNZ01000001.1"/>
</dbReference>
<dbReference type="EC" id="4.2.99.18" evidence="2"/>
<dbReference type="SUPFAM" id="SSF48150">
    <property type="entry name" value="DNA-glycosylase"/>
    <property type="match status" value="1"/>
</dbReference>
<keyword evidence="7" id="KW-0326">Glycosidase</keyword>
<dbReference type="GO" id="GO:0003684">
    <property type="term" value="F:damaged DNA binding"/>
    <property type="evidence" value="ECO:0007669"/>
    <property type="project" value="InterPro"/>
</dbReference>
<dbReference type="PANTHER" id="PTHR10242">
    <property type="entry name" value="8-OXOGUANINE DNA GLYCOSYLASE"/>
    <property type="match status" value="1"/>
</dbReference>
<dbReference type="AlphaFoldDB" id="A0A317T8X8"/>
<evidence type="ECO:0000313" key="11">
    <source>
        <dbReference type="Proteomes" id="UP000246278"/>
    </source>
</evidence>
<feature type="domain" description="HhH-GPD" evidence="9">
    <location>
        <begin position="137"/>
        <end position="307"/>
    </location>
</feature>
<evidence type="ECO:0000256" key="7">
    <source>
        <dbReference type="ARBA" id="ARBA00023295"/>
    </source>
</evidence>
<evidence type="ECO:0000256" key="3">
    <source>
        <dbReference type="ARBA" id="ARBA00022763"/>
    </source>
</evidence>
<evidence type="ECO:0000256" key="2">
    <source>
        <dbReference type="ARBA" id="ARBA00012720"/>
    </source>
</evidence>
<dbReference type="OrthoDB" id="9798522at2"/>
<comment type="catalytic activity">
    <reaction evidence="8">
        <text>2'-deoxyribonucleotide-(2'-deoxyribose 5'-phosphate)-2'-deoxyribonucleotide-DNA = a 3'-end 2'-deoxyribonucleotide-(2,3-dehydro-2,3-deoxyribose 5'-phosphate)-DNA + a 5'-end 5'-phospho-2'-deoxyribonucleoside-DNA + H(+)</text>
        <dbReference type="Rhea" id="RHEA:66592"/>
        <dbReference type="Rhea" id="RHEA-COMP:13180"/>
        <dbReference type="Rhea" id="RHEA-COMP:16897"/>
        <dbReference type="Rhea" id="RHEA-COMP:17067"/>
        <dbReference type="ChEBI" id="CHEBI:15378"/>
        <dbReference type="ChEBI" id="CHEBI:136412"/>
        <dbReference type="ChEBI" id="CHEBI:157695"/>
        <dbReference type="ChEBI" id="CHEBI:167181"/>
        <dbReference type="EC" id="4.2.99.18"/>
    </reaction>
</comment>
<keyword evidence="4" id="KW-0378">Hydrolase</keyword>
<comment type="caution">
    <text evidence="10">The sequence shown here is derived from an EMBL/GenBank/DDBJ whole genome shotgun (WGS) entry which is preliminary data.</text>
</comment>
<dbReference type="EMBL" id="PDNZ01000001">
    <property type="protein sequence ID" value="PWW83142.1"/>
    <property type="molecule type" value="Genomic_DNA"/>
</dbReference>
<dbReference type="GO" id="GO:0006284">
    <property type="term" value="P:base-excision repair"/>
    <property type="evidence" value="ECO:0007669"/>
    <property type="project" value="InterPro"/>
</dbReference>
<keyword evidence="11" id="KW-1185">Reference proteome</keyword>
<dbReference type="CDD" id="cd00056">
    <property type="entry name" value="ENDO3c"/>
    <property type="match status" value="1"/>
</dbReference>
<dbReference type="Proteomes" id="UP000246278">
    <property type="component" value="Unassembled WGS sequence"/>
</dbReference>
<proteinExistence type="inferred from homology"/>
<dbReference type="GO" id="GO:0140078">
    <property type="term" value="F:class I DNA-(apurinic or apyrimidinic site) endonuclease activity"/>
    <property type="evidence" value="ECO:0007669"/>
    <property type="project" value="UniProtKB-EC"/>
</dbReference>
<keyword evidence="3" id="KW-0227">DNA damage</keyword>
<evidence type="ECO:0000256" key="4">
    <source>
        <dbReference type="ARBA" id="ARBA00022801"/>
    </source>
</evidence>
<reference evidence="11" key="1">
    <citation type="submission" date="2017-10" db="EMBL/GenBank/DDBJ databases">
        <authorList>
            <person name="Gaisin V.A."/>
            <person name="Rysina M.S."/>
            <person name="Grouzdev D.S."/>
        </authorList>
    </citation>
    <scope>NUCLEOTIDE SEQUENCE [LARGE SCALE GENOMIC DNA]</scope>
    <source>
        <strain evidence="11">V1</strain>
    </source>
</reference>
<evidence type="ECO:0000256" key="5">
    <source>
        <dbReference type="ARBA" id="ARBA00023204"/>
    </source>
</evidence>
<evidence type="ECO:0000256" key="1">
    <source>
        <dbReference type="ARBA" id="ARBA00010679"/>
    </source>
</evidence>
<evidence type="ECO:0000256" key="8">
    <source>
        <dbReference type="ARBA" id="ARBA00044632"/>
    </source>
</evidence>
<name>A0A317T8X8_9CHLB</name>
<dbReference type="InterPro" id="IPR011257">
    <property type="entry name" value="DNA_glycosylase"/>
</dbReference>
<evidence type="ECO:0000259" key="9">
    <source>
        <dbReference type="SMART" id="SM00478"/>
    </source>
</evidence>
<evidence type="ECO:0000256" key="6">
    <source>
        <dbReference type="ARBA" id="ARBA00023239"/>
    </source>
</evidence>
<dbReference type="SUPFAM" id="SSF55945">
    <property type="entry name" value="TATA-box binding protein-like"/>
    <property type="match status" value="1"/>
</dbReference>
<sequence length="316" mass="36439">MTQTEKLKTVKKDLRSIDIEGSLFSGQCFRWDYLRNGKQIYFGVIDDNIFIIKKAKQTSYTITTSKNFSHDEAFHEFMNNYFCLDIDPNELFPVEFSERYPGIWKLIKPYLGLKILRQNAFETLITFMCAQGLGMKIIRRQISYLAKEYGEQYTVPLEGKPFIYYGFPSPETLAGTNPESLRLCTNNNCIRAKNIIDAAKSVASGVLDLECLKDPEMPLETARKRLCAHSGIGYKIADCILLFGLHRFSAFPIDTHVRQYLASWFSVGDALQTLTQKNYLFLQDQALRLLKPEFAGFAGHILFHSWRKEIKHLTTY</sequence>